<feature type="region of interest" description="Disordered" evidence="1">
    <location>
        <begin position="9"/>
        <end position="37"/>
    </location>
</feature>
<gene>
    <name evidence="2" type="ORF">RFI_08359</name>
</gene>
<comment type="caution">
    <text evidence="2">The sequence shown here is derived from an EMBL/GenBank/DDBJ whole genome shotgun (WGS) entry which is preliminary data.</text>
</comment>
<organism evidence="2 3">
    <name type="scientific">Reticulomyxa filosa</name>
    <dbReference type="NCBI Taxonomy" id="46433"/>
    <lineage>
        <taxon>Eukaryota</taxon>
        <taxon>Sar</taxon>
        <taxon>Rhizaria</taxon>
        <taxon>Retaria</taxon>
        <taxon>Foraminifera</taxon>
        <taxon>Monothalamids</taxon>
        <taxon>Reticulomyxidae</taxon>
        <taxon>Reticulomyxa</taxon>
    </lineage>
</organism>
<keyword evidence="3" id="KW-1185">Reference proteome</keyword>
<dbReference type="SUPFAM" id="SSF53756">
    <property type="entry name" value="UDP-Glycosyltransferase/glycogen phosphorylase"/>
    <property type="match status" value="1"/>
</dbReference>
<evidence type="ECO:0000313" key="2">
    <source>
        <dbReference type="EMBL" id="ETO28765.1"/>
    </source>
</evidence>
<reference evidence="2 3" key="1">
    <citation type="journal article" date="2013" name="Curr. Biol.">
        <title>The Genome of the Foraminiferan Reticulomyxa filosa.</title>
        <authorList>
            <person name="Glockner G."/>
            <person name="Hulsmann N."/>
            <person name="Schleicher M."/>
            <person name="Noegel A.A."/>
            <person name="Eichinger L."/>
            <person name="Gallinger C."/>
            <person name="Pawlowski J."/>
            <person name="Sierra R."/>
            <person name="Euteneuer U."/>
            <person name="Pillet L."/>
            <person name="Moustafa A."/>
            <person name="Platzer M."/>
            <person name="Groth M."/>
            <person name="Szafranski K."/>
            <person name="Schliwa M."/>
        </authorList>
    </citation>
    <scope>NUCLEOTIDE SEQUENCE [LARGE SCALE GENOMIC DNA]</scope>
</reference>
<evidence type="ECO:0000313" key="3">
    <source>
        <dbReference type="Proteomes" id="UP000023152"/>
    </source>
</evidence>
<dbReference type="OrthoDB" id="2193793at2759"/>
<dbReference type="Proteomes" id="UP000023152">
    <property type="component" value="Unassembled WGS sequence"/>
</dbReference>
<protein>
    <submittedName>
        <fullName evidence="2">Uncharacterized protein</fullName>
    </submittedName>
</protein>
<feature type="compositionally biased region" description="Polar residues" evidence="1">
    <location>
        <begin position="14"/>
        <end position="25"/>
    </location>
</feature>
<evidence type="ECO:0000256" key="1">
    <source>
        <dbReference type="SAM" id="MobiDB-lite"/>
    </source>
</evidence>
<sequence length="157" mass="18510">VDQIPQWQVDRINGVNNPKKQQSNEGKGWNNPPRLQQYGQQSNEYIDEVWVPTQFVKQVYLKSGVNPNKIQVIGEAFHPKIFHPNVQCNSKMFHLLSNTTSTQPSSKLKKIRFLSNFKWEPRKGYDVLLRAFANVREKTRIWRFCLFVITYFVVVEK</sequence>
<dbReference type="PANTHER" id="PTHR46656:SF3">
    <property type="entry name" value="PUTATIVE-RELATED"/>
    <property type="match status" value="1"/>
</dbReference>
<dbReference type="Gene3D" id="3.40.50.2000">
    <property type="entry name" value="Glycogen Phosphorylase B"/>
    <property type="match status" value="1"/>
</dbReference>
<accession>X6NR28</accession>
<dbReference type="PANTHER" id="PTHR46656">
    <property type="entry name" value="PUTATIVE-RELATED"/>
    <property type="match status" value="1"/>
</dbReference>
<dbReference type="AlphaFoldDB" id="X6NR28"/>
<dbReference type="EMBL" id="ASPP01006475">
    <property type="protein sequence ID" value="ETO28765.1"/>
    <property type="molecule type" value="Genomic_DNA"/>
</dbReference>
<proteinExistence type="predicted"/>
<name>X6NR28_RETFI</name>
<feature type="non-terminal residue" evidence="2">
    <location>
        <position position="1"/>
    </location>
</feature>